<keyword evidence="1" id="KW-0812">Transmembrane</keyword>
<dbReference type="Gene3D" id="3.40.50.300">
    <property type="entry name" value="P-loop containing nucleotide triphosphate hydrolases"/>
    <property type="match status" value="1"/>
</dbReference>
<keyword evidence="4" id="KW-1185">Reference proteome</keyword>
<protein>
    <recommendedName>
        <fullName evidence="2">KAP NTPase domain-containing protein</fullName>
    </recommendedName>
</protein>
<gene>
    <name evidence="3" type="ORF">A4R26_04640</name>
</gene>
<feature type="domain" description="KAP NTPase" evidence="2">
    <location>
        <begin position="452"/>
        <end position="772"/>
    </location>
</feature>
<dbReference type="EMBL" id="LWBP01000199">
    <property type="protein sequence ID" value="OQP56452.1"/>
    <property type="molecule type" value="Genomic_DNA"/>
</dbReference>
<dbReference type="Proteomes" id="UP000192276">
    <property type="component" value="Unassembled WGS sequence"/>
</dbReference>
<dbReference type="AlphaFoldDB" id="A0A1V9FDR7"/>
<dbReference type="InterPro" id="IPR027417">
    <property type="entry name" value="P-loop_NTPase"/>
</dbReference>
<dbReference type="OrthoDB" id="88903at2"/>
<sequence length="949" mass="108442">MNQQSLEILYTAYFLSQHNLSQGIKASLVRRLTGIKGSVFSLLISELITEEFVVANSTVDGNLVLSNKGITLLNQQLAVNRILILQITNPQFLPPTSRMVYGYRYNYYFSEDGKIIREGTIAVLVSDVLSMTWQLNFNNIDSDAVRLLLLFAKDHLVKAFTDGSMTSSEQVELMTNNQPPKPPYTEQDYLAIQDAKFVILNSNTKATSSDLTHAVSDITPQIDQSIKYNRALDWYTDVKNIPNQNLVSTTLEFMQRHHLKLVNPLDFINLLYKQIDDLKSSLDRPDDYLNQLKTLPVAQSLRYTLFGMILKWHGGYPVNNLNPQYNAILQLVEREFLSMTAPEGSPEKEFCRIDETIQNRLRDLENELNKQFGARTEELLEEQKIINLLNSSPDDEQQKEFEYVNQDDPEDENVEVPPAFFQEPEGIHAYINDIVYAEFGNITPVMGVTGLAADYCKVLSTMRGETGQMIGIFGKWGRGKTFFLKQLSLQMARSKSPTFIQVDYHAWKYQETPASWAYLYEQFVEGYLGKKKWWRIRYHWRLVRLNIKRDGLYTILIYLGTLSVAIASLFIPLESFAIKAGAVSAIVALTTTYLLKLKKDFSTKAINLIKKYHLRNSFKSSLGIQADIQDELIKLLKVWIPQKECGQTRIILVVEDIDRCSEEKIIQNIDALRVLLEDQEVAKRVLIITAIDERILKNAILIKYKGLLNTKREFSENSTTQQTSEHHELISEYLDKLFISAIKLGELNNLQVKEYMLQLIKNEMQDNGSTADQAGATSTTAVTSTEAATMNKLNLLAPDISNQSASGSVPVGSTAKSTGGLQEQSSVIKLTQVELSCLETIFTNWIHPTPRKMRIFYYRYLLSKNQLIGKYGALQRPNIWQYPIGITAIMELIYFYSHAPNHGLIIRDYRQSWENTNEMIPIPHSSEQRTVPRMDLLYLLEVLELTIAY</sequence>
<evidence type="ECO:0000256" key="1">
    <source>
        <dbReference type="SAM" id="Phobius"/>
    </source>
</evidence>
<name>A0A1V9FDR7_9BACT</name>
<keyword evidence="1" id="KW-0472">Membrane</keyword>
<dbReference type="PANTHER" id="PTHR22674:SF6">
    <property type="entry name" value="NTPASE KAP FAMILY P-LOOP DOMAIN-CONTAINING PROTEIN 1"/>
    <property type="match status" value="1"/>
</dbReference>
<proteinExistence type="predicted"/>
<dbReference type="PANTHER" id="PTHR22674">
    <property type="entry name" value="NTPASE, KAP FAMILY P-LOOP DOMAIN-CONTAINING 1"/>
    <property type="match status" value="1"/>
</dbReference>
<feature type="transmembrane region" description="Helical" evidence="1">
    <location>
        <begin position="577"/>
        <end position="595"/>
    </location>
</feature>
<organism evidence="3 4">
    <name type="scientific">Niastella populi</name>
    <dbReference type="NCBI Taxonomy" id="550983"/>
    <lineage>
        <taxon>Bacteria</taxon>
        <taxon>Pseudomonadati</taxon>
        <taxon>Bacteroidota</taxon>
        <taxon>Chitinophagia</taxon>
        <taxon>Chitinophagales</taxon>
        <taxon>Chitinophagaceae</taxon>
        <taxon>Niastella</taxon>
    </lineage>
</organism>
<keyword evidence="1" id="KW-1133">Transmembrane helix</keyword>
<evidence type="ECO:0000313" key="3">
    <source>
        <dbReference type="EMBL" id="OQP56452.1"/>
    </source>
</evidence>
<comment type="caution">
    <text evidence="3">The sequence shown here is derived from an EMBL/GenBank/DDBJ whole genome shotgun (WGS) entry which is preliminary data.</text>
</comment>
<feature type="transmembrane region" description="Helical" evidence="1">
    <location>
        <begin position="551"/>
        <end position="571"/>
    </location>
</feature>
<dbReference type="InterPro" id="IPR011646">
    <property type="entry name" value="KAP_P-loop"/>
</dbReference>
<evidence type="ECO:0000259" key="2">
    <source>
        <dbReference type="Pfam" id="PF07693"/>
    </source>
</evidence>
<dbReference type="SUPFAM" id="SSF52540">
    <property type="entry name" value="P-loop containing nucleoside triphosphate hydrolases"/>
    <property type="match status" value="1"/>
</dbReference>
<reference evidence="4" key="1">
    <citation type="submission" date="2016-04" db="EMBL/GenBank/DDBJ databases">
        <authorList>
            <person name="Chen L."/>
            <person name="Zhuang W."/>
            <person name="Wang G."/>
        </authorList>
    </citation>
    <scope>NUCLEOTIDE SEQUENCE [LARGE SCALE GENOMIC DNA]</scope>
    <source>
        <strain evidence="4">208</strain>
    </source>
</reference>
<dbReference type="RefSeq" id="WP_081168555.1">
    <property type="nucleotide sequence ID" value="NZ_LWBP01000199.1"/>
</dbReference>
<evidence type="ECO:0000313" key="4">
    <source>
        <dbReference type="Proteomes" id="UP000192276"/>
    </source>
</evidence>
<accession>A0A1V9FDR7</accession>
<dbReference type="Pfam" id="PF07693">
    <property type="entry name" value="KAP_NTPase"/>
    <property type="match status" value="1"/>
</dbReference>
<dbReference type="InterPro" id="IPR052754">
    <property type="entry name" value="NTPase_KAP_P-loop"/>
</dbReference>